<evidence type="ECO:0000259" key="2">
    <source>
        <dbReference type="Pfam" id="PF13400"/>
    </source>
</evidence>
<gene>
    <name evidence="3" type="ORF">AB5I84_00190</name>
</gene>
<comment type="caution">
    <text evidence="3">The sequence shown here is derived from an EMBL/GenBank/DDBJ whole genome shotgun (WGS) entry which is preliminary data.</text>
</comment>
<dbReference type="InterPro" id="IPR028087">
    <property type="entry name" value="Tad_N"/>
</dbReference>
<protein>
    <submittedName>
        <fullName evidence="3">Pilus assembly protein TadG-related protein</fullName>
    </submittedName>
</protein>
<evidence type="ECO:0000313" key="4">
    <source>
        <dbReference type="Proteomes" id="UP001562065"/>
    </source>
</evidence>
<accession>A0ABV4ACJ0</accession>
<organism evidence="3 4">
    <name type="scientific">Isoalcanivorax beigongshangi</name>
    <dbReference type="NCBI Taxonomy" id="3238810"/>
    <lineage>
        <taxon>Bacteria</taxon>
        <taxon>Pseudomonadati</taxon>
        <taxon>Pseudomonadota</taxon>
        <taxon>Gammaproteobacteria</taxon>
        <taxon>Oceanospirillales</taxon>
        <taxon>Alcanivoracaceae</taxon>
        <taxon>Isoalcanivorax</taxon>
    </lineage>
</organism>
<name>A0ABV4ACJ0_9GAMM</name>
<reference evidence="3 4" key="1">
    <citation type="submission" date="2024-07" db="EMBL/GenBank/DDBJ databases">
        <authorList>
            <person name="Ren Q."/>
        </authorList>
    </citation>
    <scope>NUCLEOTIDE SEQUENCE [LARGE SCALE GENOMIC DNA]</scope>
    <source>
        <strain evidence="3 4">REN37</strain>
    </source>
</reference>
<evidence type="ECO:0000313" key="3">
    <source>
        <dbReference type="EMBL" id="MEY1660560.1"/>
    </source>
</evidence>
<dbReference type="EMBL" id="JBGCUO010000001">
    <property type="protein sequence ID" value="MEY1660560.1"/>
    <property type="molecule type" value="Genomic_DNA"/>
</dbReference>
<dbReference type="RefSeq" id="WP_369453808.1">
    <property type="nucleotide sequence ID" value="NZ_JBGCUO010000001.1"/>
</dbReference>
<keyword evidence="1" id="KW-1133">Transmembrane helix</keyword>
<dbReference type="Pfam" id="PF13400">
    <property type="entry name" value="Tad"/>
    <property type="match status" value="1"/>
</dbReference>
<feature type="transmembrane region" description="Helical" evidence="1">
    <location>
        <begin position="14"/>
        <end position="38"/>
    </location>
</feature>
<proteinExistence type="predicted"/>
<keyword evidence="4" id="KW-1185">Reference proteome</keyword>
<feature type="domain" description="Putative Flp pilus-assembly TadG-like N-terminal" evidence="2">
    <location>
        <begin position="12"/>
        <end position="50"/>
    </location>
</feature>
<keyword evidence="1" id="KW-0472">Membrane</keyword>
<sequence>MPTLHTRTHQQGSAVVWTIMLLVIVMFAALVVDGSGLYRQQRMMQSMANALATELANDAKACGGSLADDTPLALSASAQQLLASRFGDQDLAGMQTTAMRTLVSSTGGQHHIEPVGHFAQSNAVTVTLKQPYTGLLMFVFPELSAAATARKEVLASFSSDARTLTLDTSQSQLLSLVWSDILGVPTPLRLELLDLDALQRVIVDVDALLTSLPLAGEALDTILGSEMLASTVLQALRSVESVANSGLAPLIDEVLRGANIDTNIRLRDLIDVVGAGNRVPGARIPALQLVSGIIMDVGKSLNKKVHLSLDGLNAVTGPLNSLLGGLGLVEIDLKALEVELDLDRPSTQVTAPARQDANGSWLGQTRGGDIALKVTTNLSAKVLNLGLIQGVRLDIALPLMVEVANASASFTSAECARGNSNEVRLGFQSSRRLLDLTAMVDVGVAVLGPLLGVDVDVKLGPVPQQQGSGREMWINGYDLETGQVNHMLPPGCSTTNAGIVCDLPDQLELGVAALLGSLDLDVKVKVLGLDPLGLLSALLSPVKLLLVPLLSNVVGGLVEGIVNSVVQPLLQALGVNLVAAGLTIAGVSQPQVVLLEGCGVGICAL</sequence>
<keyword evidence="1" id="KW-0812">Transmembrane</keyword>
<evidence type="ECO:0000256" key="1">
    <source>
        <dbReference type="SAM" id="Phobius"/>
    </source>
</evidence>
<dbReference type="Proteomes" id="UP001562065">
    <property type="component" value="Unassembled WGS sequence"/>
</dbReference>